<dbReference type="PATRIC" id="fig|1423753.3.peg.2451"/>
<proteinExistence type="predicted"/>
<dbReference type="Proteomes" id="UP000051580">
    <property type="component" value="Unassembled WGS sequence"/>
</dbReference>
<reference evidence="2 3" key="1">
    <citation type="journal article" date="2015" name="Genome Announc.">
        <title>Expanding the biotechnology potential of lactobacilli through comparative genomics of 213 strains and associated genera.</title>
        <authorList>
            <person name="Sun Z."/>
            <person name="Harris H.M."/>
            <person name="McCann A."/>
            <person name="Guo C."/>
            <person name="Argimon S."/>
            <person name="Zhang W."/>
            <person name="Yang X."/>
            <person name="Jeffery I.B."/>
            <person name="Cooney J.C."/>
            <person name="Kagawa T.F."/>
            <person name="Liu W."/>
            <person name="Song Y."/>
            <person name="Salvetti E."/>
            <person name="Wrobel A."/>
            <person name="Rasinkangas P."/>
            <person name="Parkhill J."/>
            <person name="Rea M.C."/>
            <person name="O'Sullivan O."/>
            <person name="Ritari J."/>
            <person name="Douillard F.P."/>
            <person name="Paul Ross R."/>
            <person name="Yang R."/>
            <person name="Briner A.E."/>
            <person name="Felis G.E."/>
            <person name="de Vos W.M."/>
            <person name="Barrangou R."/>
            <person name="Klaenhammer T.R."/>
            <person name="Caufield P.W."/>
            <person name="Cui Y."/>
            <person name="Zhang H."/>
            <person name="O'Toole P.W."/>
        </authorList>
    </citation>
    <scope>NUCLEOTIDE SEQUENCE [LARGE SCALE GENOMIC DNA]</scope>
    <source>
        <strain evidence="2 3">DSM 16381</strain>
    </source>
</reference>
<evidence type="ECO:0000313" key="3">
    <source>
        <dbReference type="Proteomes" id="UP000051580"/>
    </source>
</evidence>
<comment type="caution">
    <text evidence="2">The sequence shown here is derived from an EMBL/GenBank/DDBJ whole genome shotgun (WGS) entry which is preliminary data.</text>
</comment>
<dbReference type="STRING" id="1423753.FD28_GL002333"/>
<evidence type="ECO:0000313" key="2">
    <source>
        <dbReference type="EMBL" id="KRL95370.1"/>
    </source>
</evidence>
<feature type="region of interest" description="Disordered" evidence="1">
    <location>
        <begin position="1"/>
        <end position="33"/>
    </location>
</feature>
<dbReference type="AlphaFoldDB" id="A0A0R1UUN5"/>
<gene>
    <name evidence="2" type="ORF">FD28_GL002333</name>
</gene>
<keyword evidence="3" id="KW-1185">Reference proteome</keyword>
<name>A0A0R1UUN5_9LACO</name>
<accession>A0A0R1UUN5</accession>
<sequence>MRAQLEASKTTSLQAWPSAKPAEKHRRLSRTTRLSPYLPTSRLNVVHVSNEAQPTDQTRFTIVPA</sequence>
<evidence type="ECO:0000256" key="1">
    <source>
        <dbReference type="SAM" id="MobiDB-lite"/>
    </source>
</evidence>
<dbReference type="EMBL" id="AZFS01000046">
    <property type="protein sequence ID" value="KRL95370.1"/>
    <property type="molecule type" value="Genomic_DNA"/>
</dbReference>
<protein>
    <submittedName>
        <fullName evidence="2">Uncharacterized protein</fullName>
    </submittedName>
</protein>
<organism evidence="2 3">
    <name type="scientific">Levilactobacillus hammesii DSM 16381</name>
    <dbReference type="NCBI Taxonomy" id="1423753"/>
    <lineage>
        <taxon>Bacteria</taxon>
        <taxon>Bacillati</taxon>
        <taxon>Bacillota</taxon>
        <taxon>Bacilli</taxon>
        <taxon>Lactobacillales</taxon>
        <taxon>Lactobacillaceae</taxon>
        <taxon>Levilactobacillus</taxon>
    </lineage>
</organism>